<dbReference type="PROSITE" id="PS51700">
    <property type="entry name" value="SEPARIN"/>
    <property type="match status" value="1"/>
</dbReference>
<keyword evidence="3" id="KW-0378">Hydrolase</keyword>
<dbReference type="GO" id="GO:0072686">
    <property type="term" value="C:mitotic spindle"/>
    <property type="evidence" value="ECO:0007669"/>
    <property type="project" value="TreeGrafter"/>
</dbReference>
<evidence type="ECO:0000256" key="3">
    <source>
        <dbReference type="ARBA" id="ARBA00022801"/>
    </source>
</evidence>
<dbReference type="GO" id="GO:0051307">
    <property type="term" value="P:meiotic chromosome separation"/>
    <property type="evidence" value="ECO:0007669"/>
    <property type="project" value="TreeGrafter"/>
</dbReference>
<evidence type="ECO:0000313" key="7">
    <source>
        <dbReference type="EMBL" id="CAE6415841.1"/>
    </source>
</evidence>
<evidence type="ECO:0000313" key="8">
    <source>
        <dbReference type="Proteomes" id="UP000663853"/>
    </source>
</evidence>
<dbReference type="GO" id="GO:0004197">
    <property type="term" value="F:cysteine-type endopeptidase activity"/>
    <property type="evidence" value="ECO:0007669"/>
    <property type="project" value="InterPro"/>
</dbReference>
<feature type="compositionally biased region" description="Basic residues" evidence="5">
    <location>
        <begin position="1"/>
        <end position="11"/>
    </location>
</feature>
<feature type="region of interest" description="Disordered" evidence="5">
    <location>
        <begin position="898"/>
        <end position="937"/>
    </location>
</feature>
<feature type="compositionally biased region" description="Low complexity" evidence="5">
    <location>
        <begin position="464"/>
        <end position="478"/>
    </location>
</feature>
<dbReference type="PANTHER" id="PTHR12792:SF0">
    <property type="entry name" value="SEPARIN"/>
    <property type="match status" value="1"/>
</dbReference>
<dbReference type="GO" id="GO:0006508">
    <property type="term" value="P:proteolysis"/>
    <property type="evidence" value="ECO:0007669"/>
    <property type="project" value="InterPro"/>
</dbReference>
<dbReference type="GO" id="GO:0044732">
    <property type="term" value="C:mitotic spindle pole body"/>
    <property type="evidence" value="ECO:0007669"/>
    <property type="project" value="TreeGrafter"/>
</dbReference>
<protein>
    <recommendedName>
        <fullName evidence="2">separase</fullName>
        <ecNumber evidence="2">3.4.22.49</ecNumber>
    </recommendedName>
</protein>
<dbReference type="PANTHER" id="PTHR12792">
    <property type="entry name" value="EXTRA SPINDLE POLES 1-RELATED"/>
    <property type="match status" value="1"/>
</dbReference>
<feature type="region of interest" description="Disordered" evidence="5">
    <location>
        <begin position="1418"/>
        <end position="1438"/>
    </location>
</feature>
<dbReference type="InterPro" id="IPR030397">
    <property type="entry name" value="SEPARIN_core_dom"/>
</dbReference>
<feature type="domain" description="Peptidase C50" evidence="6">
    <location>
        <begin position="1765"/>
        <end position="1863"/>
    </location>
</feature>
<dbReference type="InterPro" id="IPR005314">
    <property type="entry name" value="Peptidase_C50"/>
</dbReference>
<sequence length="1948" mass="213912">MPPTSRSHKSTKSVSKVEEVTDGLANLKIRPKSTTAKAESSAKSTPQESPADRLRNSMVIINEVSQTLSSAVKSGWKLGSEETDWSLGRITKAMVPVPGAFTTLRVVYKDQGKTEKLAEVERAALGVVSKLNGLKIVSSLRPMMIGLTEESGKYTLALDLLGEIRTSILSLLGAEETEERPKSRAAKSKATAQKSYLNLLRLPVLPSSPTPSQSLPIALATFQAHSIKSVLATLTHIHLEVRPTFPIFIIRADKAVLKELYGLLTSPEFSLTRSPPTSGVLPTDQLSALYVGAFQALAGSGVLSPPPTPAPTTTTTTRSTRAPSVSRKASGSKSAPAVKSGPGPEELALLVRKQALLILARSPSLEKDTDLFWDQTLKWGAIYVKSVSASPSPPTESQITQTLSQFFTDLVSSVFVRGPRFEAMCEWWMRFAKKTKDAELVAKISGLLQENEAEPHTPTKTLSSDTKPLPPDTKTTSSEARQTLTVLLATLDRASLSADPVDMCAAADALLSLARTTSAGPSLPQRTSDLRKACAKCWTKDTDATRKVVRAIVDCAQVPEFPPEITVSAIDALLTLSRNELDTSDYETYEKSSEDVKKALKLAEAFSTRTDASDGNTHPTLLRAISNTGYTLAGALYNASRPTQAIGFVQQSCLVGEQALALADAQSGGSKEKEIVALREHMPRRWELLAICRLKATDRRGAVEAYGKSLVWHIALLPPVETDKLDDKINHLVSQVVGISVGDLFDPESVLLSRLFANLDVDEKVVCLMMERVVKVLEEMMHKPVAQKAMELVVEELGKMWGNAYPVKRAKLLISLLKHEYYTNGPSIKVSSEEVLELLSTEDLKRDAQFKPHIPEYIAQTHIWAALLLHKSNAPTAEVAAQATAASEKLLEMVNPAEPVSAKSAGKKPVGRTRSVSRRRVKEKEKETAPPKDKKTPVPLVLDDRVGLAQSIGKAFSCVKHANSLNDFGTAGVIAQILGLLNHTALKLQFLHIIIWICEETDVEDMAEALTQSLRLWNRAVDILLRLTEKIQPSAPAEPANPFEVQDALAKAPTLDEASQAKKTVARGAIMDGVQWQIAQGLLRTIFDLGEAYSLRGSVREAEFFLGQAESLSESLHAPLGVGRSLLRQAELKMARGVLDEALETLAKAEDIVADPIVIDTSELNCLLGHHRQKEAASGEDAYTMYTQAQNVLDQLDERLSKLQRHKSMSKPTADILAPDIRGIIMREQIWLSRIGEAQTEEQMALEDLEKLPRTLKSKSEEASLLGRIALHEVYSQFRSDLFLSSLTESAIAVPMGMTSKDATSNQPAPARDALTALGTAEQNFWKTLQLSVARGDVTHIRESATNLARIMAFQSSLGKQGVEGAVLTAALLDYSNATTLRREMLDAIANKDKTSIGGDDMIWPTLNEDGSSCAKPAKKSRRLFASEETPDREDLESGGEAMRQYWEFLNAKYSNPSFDASIAQQINTLPKHWTVVTINVTDDKTALIVSRQRPDHPPVIFCLPLDRRGREGDDEEQFSYDDAIDELASIIETSDRITHEGVNIEGNKPAIAEWWSERIALDQRLQDLLENIEFCWLGVFKTALAVPYVHGSDALSLLRSRLDKAFKRNGIGSDKASARPKLDKGLLDCFSSISPKCRDEELEDLAYFILDLYQLHGTSIALSDVDIDTLVVDLRNALEEHALKTTPRPTQVEDHHLFLVLDKNAQQIPWESIPVLRGRSVSRIPSISFLVDRIQLARHRQGLPFAPSDSDSDTQQVDRIIVDPKRVRYVLNPKGDLKHTEKQFSPWLKRMTKEAGWSGTIGRIPTEEEMARSLSGSDLFIYFGHGGGEQFIRSQKIRHLPQCSAAMLWGCSSGAMREMGDFDPIGTPYHYMLAGCPTLVATLWDVTDRECDRFAQSVFTSLNLDNAKKASTPKISVVQAVASAREVCKLKYLTGAAPVVYGIPFYL</sequence>
<feature type="region of interest" description="Disordered" evidence="5">
    <location>
        <begin position="449"/>
        <end position="479"/>
    </location>
</feature>
<dbReference type="Gene3D" id="1.25.40.10">
    <property type="entry name" value="Tetratricopeptide repeat domain"/>
    <property type="match status" value="1"/>
</dbReference>
<feature type="compositionally biased region" description="Basic and acidic residues" evidence="5">
    <location>
        <begin position="922"/>
        <end position="937"/>
    </location>
</feature>
<evidence type="ECO:0000256" key="5">
    <source>
        <dbReference type="SAM" id="MobiDB-lite"/>
    </source>
</evidence>
<dbReference type="Pfam" id="PF03568">
    <property type="entry name" value="Separin_C"/>
    <property type="match status" value="1"/>
</dbReference>
<name>A0A8H3AD96_9AGAM</name>
<accession>A0A8H3AD96</accession>
<comment type="catalytic activity">
    <reaction evidence="1">
        <text>All bonds known to be hydrolyzed by this endopeptidase have arginine in P1 and an acidic residue in P4. P6 is often occupied by an acidic residue or by a hydroxy-amino-acid residue, the phosphorylation of which enhances cleavage.</text>
        <dbReference type="EC" id="3.4.22.49"/>
    </reaction>
</comment>
<feature type="compositionally biased region" description="Low complexity" evidence="5">
    <location>
        <begin position="32"/>
        <end position="45"/>
    </location>
</feature>
<reference evidence="7" key="1">
    <citation type="submission" date="2021-01" db="EMBL/GenBank/DDBJ databases">
        <authorList>
            <person name="Kaushik A."/>
        </authorList>
    </citation>
    <scope>NUCLEOTIDE SEQUENCE</scope>
    <source>
        <strain evidence="7">AG6-10EEA</strain>
    </source>
</reference>
<feature type="region of interest" description="Disordered" evidence="5">
    <location>
        <begin position="1"/>
        <end position="54"/>
    </location>
</feature>
<evidence type="ECO:0000256" key="1">
    <source>
        <dbReference type="ARBA" id="ARBA00000451"/>
    </source>
</evidence>
<evidence type="ECO:0000259" key="6">
    <source>
        <dbReference type="PROSITE" id="PS51700"/>
    </source>
</evidence>
<evidence type="ECO:0000256" key="2">
    <source>
        <dbReference type="ARBA" id="ARBA00012489"/>
    </source>
</evidence>
<feature type="compositionally biased region" description="Basic residues" evidence="5">
    <location>
        <begin position="905"/>
        <end position="921"/>
    </location>
</feature>
<proteinExistence type="predicted"/>
<feature type="region of interest" description="Disordered" evidence="5">
    <location>
        <begin position="302"/>
        <end position="342"/>
    </location>
</feature>
<dbReference type="EC" id="3.4.22.49" evidence="2"/>
<dbReference type="GO" id="GO:0005737">
    <property type="term" value="C:cytoplasm"/>
    <property type="evidence" value="ECO:0007669"/>
    <property type="project" value="TreeGrafter"/>
</dbReference>
<dbReference type="InterPro" id="IPR011990">
    <property type="entry name" value="TPR-like_helical_dom_sf"/>
</dbReference>
<organism evidence="7 8">
    <name type="scientific">Rhizoctonia solani</name>
    <dbReference type="NCBI Taxonomy" id="456999"/>
    <lineage>
        <taxon>Eukaryota</taxon>
        <taxon>Fungi</taxon>
        <taxon>Dikarya</taxon>
        <taxon>Basidiomycota</taxon>
        <taxon>Agaricomycotina</taxon>
        <taxon>Agaricomycetes</taxon>
        <taxon>Cantharellales</taxon>
        <taxon>Ceratobasidiaceae</taxon>
        <taxon>Rhizoctonia</taxon>
    </lineage>
</organism>
<gene>
    <name evidence="7" type="ORF">RDB_LOCUS6197</name>
</gene>
<feature type="compositionally biased region" description="Low complexity" evidence="5">
    <location>
        <begin position="311"/>
        <end position="323"/>
    </location>
</feature>
<evidence type="ECO:0000256" key="4">
    <source>
        <dbReference type="ARBA" id="ARBA00022829"/>
    </source>
</evidence>
<dbReference type="Proteomes" id="UP000663853">
    <property type="component" value="Unassembled WGS sequence"/>
</dbReference>
<keyword evidence="4" id="KW-0159">Chromosome partition</keyword>
<comment type="caution">
    <text evidence="7">The sequence shown here is derived from an EMBL/GenBank/DDBJ whole genome shotgun (WGS) entry which is preliminary data.</text>
</comment>
<dbReference type="EMBL" id="CAJMXA010000096">
    <property type="protein sequence ID" value="CAE6415841.1"/>
    <property type="molecule type" value="Genomic_DNA"/>
</dbReference>
<dbReference type="GO" id="GO:0005634">
    <property type="term" value="C:nucleus"/>
    <property type="evidence" value="ECO:0007669"/>
    <property type="project" value="InterPro"/>
</dbReference>
<feature type="compositionally biased region" description="Acidic residues" evidence="5">
    <location>
        <begin position="1429"/>
        <end position="1438"/>
    </location>
</feature>